<evidence type="ECO:0000256" key="1">
    <source>
        <dbReference type="ARBA" id="ARBA00022692"/>
    </source>
</evidence>
<proteinExistence type="predicted"/>
<dbReference type="EMBL" id="UAWN01000015">
    <property type="protein sequence ID" value="SQC40102.1"/>
    <property type="molecule type" value="Genomic_DNA"/>
</dbReference>
<dbReference type="GO" id="GO:0016020">
    <property type="term" value="C:membrane"/>
    <property type="evidence" value="ECO:0007669"/>
    <property type="project" value="InterPro"/>
</dbReference>
<evidence type="ECO:0000313" key="5">
    <source>
        <dbReference type="Proteomes" id="UP000251088"/>
    </source>
</evidence>
<reference evidence="4 5" key="1">
    <citation type="submission" date="2018-06" db="EMBL/GenBank/DDBJ databases">
        <authorList>
            <consortium name="Pathogen Informatics"/>
            <person name="Doyle S."/>
        </authorList>
    </citation>
    <scope>NUCLEOTIDE SEQUENCE [LARGE SCALE GENOMIC DNA]</scope>
    <source>
        <strain evidence="4 5">NCTC9128</strain>
    </source>
</reference>
<organism evidence="4 5">
    <name type="scientific">Klebsiella pneumoniae</name>
    <dbReference type="NCBI Taxonomy" id="573"/>
    <lineage>
        <taxon>Bacteria</taxon>
        <taxon>Pseudomonadati</taxon>
        <taxon>Pseudomonadota</taxon>
        <taxon>Gammaproteobacteria</taxon>
        <taxon>Enterobacterales</taxon>
        <taxon>Enterobacteriaceae</taxon>
        <taxon>Klebsiella/Raoultella group</taxon>
        <taxon>Klebsiella</taxon>
        <taxon>Klebsiella pneumoniae complex</taxon>
    </lineage>
</organism>
<gene>
    <name evidence="4" type="primary">gltT</name>
    <name evidence="4" type="ORF">NCTC9128_06093</name>
</gene>
<dbReference type="InterPro" id="IPR036458">
    <property type="entry name" value="Na:dicarbo_symporter_sf"/>
</dbReference>
<dbReference type="Proteomes" id="UP000251088">
    <property type="component" value="Unassembled WGS sequence"/>
</dbReference>
<dbReference type="SUPFAM" id="SSF118215">
    <property type="entry name" value="Proton glutamate symport protein"/>
    <property type="match status" value="1"/>
</dbReference>
<keyword evidence="3" id="KW-0472">Membrane</keyword>
<keyword evidence="1" id="KW-0812">Transmembrane</keyword>
<name>A0A2X3E8C6_KLEPN</name>
<evidence type="ECO:0000256" key="3">
    <source>
        <dbReference type="ARBA" id="ARBA00023136"/>
    </source>
</evidence>
<accession>A0A2X3E8C6</accession>
<keyword evidence="2" id="KW-1133">Transmembrane helix</keyword>
<dbReference type="AlphaFoldDB" id="A0A2X3E8C6"/>
<sequence length="49" mass="5289">MGIDHFLDMGRSAINVLGNGIATAMLSKNEGLLTDEEAQPDWEVEKAEA</sequence>
<dbReference type="GO" id="GO:0015293">
    <property type="term" value="F:symporter activity"/>
    <property type="evidence" value="ECO:0007669"/>
    <property type="project" value="InterPro"/>
</dbReference>
<evidence type="ECO:0000256" key="2">
    <source>
        <dbReference type="ARBA" id="ARBA00022989"/>
    </source>
</evidence>
<protein>
    <submittedName>
        <fullName evidence="4">C4-dicarboxylate transport protein</fullName>
    </submittedName>
</protein>
<evidence type="ECO:0000313" key="4">
    <source>
        <dbReference type="EMBL" id="SQC40102.1"/>
    </source>
</evidence>